<evidence type="ECO:0000256" key="5">
    <source>
        <dbReference type="ARBA" id="ARBA00022692"/>
    </source>
</evidence>
<evidence type="ECO:0000256" key="7">
    <source>
        <dbReference type="ARBA" id="ARBA00023136"/>
    </source>
</evidence>
<evidence type="ECO:0000313" key="10">
    <source>
        <dbReference type="EMBL" id="TWO69984.1"/>
    </source>
</evidence>
<gene>
    <name evidence="10" type="ORF">FN976_16695</name>
</gene>
<dbReference type="EMBL" id="VOBQ01000013">
    <property type="protein sequence ID" value="TWO69984.1"/>
    <property type="molecule type" value="Genomic_DNA"/>
</dbReference>
<feature type="domain" description="Glycosyltransferase RgtA/B/C/D-like" evidence="9">
    <location>
        <begin position="103"/>
        <end position="203"/>
    </location>
</feature>
<accession>A0A562ZP96</accession>
<dbReference type="PANTHER" id="PTHR33908:SF11">
    <property type="entry name" value="MEMBRANE PROTEIN"/>
    <property type="match status" value="1"/>
</dbReference>
<keyword evidence="3" id="KW-0328">Glycosyltransferase</keyword>
<evidence type="ECO:0000256" key="3">
    <source>
        <dbReference type="ARBA" id="ARBA00022676"/>
    </source>
</evidence>
<organism evidence="10 11">
    <name type="scientific">Caenimonas sedimenti</name>
    <dbReference type="NCBI Taxonomy" id="2596921"/>
    <lineage>
        <taxon>Bacteria</taxon>
        <taxon>Pseudomonadati</taxon>
        <taxon>Pseudomonadota</taxon>
        <taxon>Betaproteobacteria</taxon>
        <taxon>Burkholderiales</taxon>
        <taxon>Comamonadaceae</taxon>
        <taxon>Caenimonas</taxon>
    </lineage>
</organism>
<keyword evidence="2" id="KW-1003">Cell membrane</keyword>
<dbReference type="InterPro" id="IPR050297">
    <property type="entry name" value="LipidA_mod_glycosyltrf_83"/>
</dbReference>
<feature type="transmembrane region" description="Helical" evidence="8">
    <location>
        <begin position="235"/>
        <end position="259"/>
    </location>
</feature>
<feature type="transmembrane region" description="Helical" evidence="8">
    <location>
        <begin position="380"/>
        <end position="398"/>
    </location>
</feature>
<keyword evidence="4" id="KW-0808">Transferase</keyword>
<evidence type="ECO:0000256" key="8">
    <source>
        <dbReference type="SAM" id="Phobius"/>
    </source>
</evidence>
<evidence type="ECO:0000256" key="2">
    <source>
        <dbReference type="ARBA" id="ARBA00022475"/>
    </source>
</evidence>
<comment type="caution">
    <text evidence="10">The sequence shown here is derived from an EMBL/GenBank/DDBJ whole genome shotgun (WGS) entry which is preliminary data.</text>
</comment>
<dbReference type="OrthoDB" id="8150723at2"/>
<dbReference type="RefSeq" id="WP_145894180.1">
    <property type="nucleotide sequence ID" value="NZ_VOBQ01000013.1"/>
</dbReference>
<keyword evidence="5 8" id="KW-0812">Transmembrane</keyword>
<dbReference type="Pfam" id="PF13231">
    <property type="entry name" value="PMT_2"/>
    <property type="match status" value="1"/>
</dbReference>
<evidence type="ECO:0000259" key="9">
    <source>
        <dbReference type="Pfam" id="PF13231"/>
    </source>
</evidence>
<sequence>MNMGHANRWAAGALVLLLLLAAALRLESQRFDYGHPDEVISIKVAEQVAASGSLDTNWELADLPELFRKPQYNFSAYLLSGAAVLQLKEWSGDANGSTSLHWLRAWSALLGVATVGLTYLAGRQLFGAATGWCAALLVCFFPLLYQDSLYARPETFVSALTLACVSLLAPQRPPFRGGSLAAAFIAGVLIATKFSMVLLLPLLVLSPGLTGTRSLVSWDPPPARPWVNAWNQGKWLLLAVLLGFLAGAPHAIANAGAYLEGIQFLRRQYGTGHWPHGLVDADVVDRLAHAAGYFHATAGWLLPLAIAGALVAARRRQLRALFVFMVALATVVQFSVYPTFFERNLSHVIPLFMIFAAYGLVSLCSAVARRPLIRHGLTAVLLLMVMLPALQTTLTLRFDELPGEPAQRLAALRTSVERRFALPSLRVRWTEHEEDVREAMGHRCDGPMLVELLSAEDARSARLRQLLAERDGLREVARHSSMFSHVPPSTLHVYFTPTTVFLHRPPGAEACRQMAGGLVTAESVGDVLPLVQTTAESAWTPGGAALVTHDAHGSRDFHGSWSGSDALKGRLRMTVSVEGSRFLVLPYITGPRVHRQTIRISDAVTSKVILDSRPPFAPTWRFPFMRLPPGTRSVLIEAMDNGDGWGEWHAIGRPRALKAD</sequence>
<comment type="subcellular location">
    <subcellularLocation>
        <location evidence="1">Cell membrane</location>
        <topology evidence="1">Multi-pass membrane protein</topology>
    </subcellularLocation>
</comment>
<dbReference type="PANTHER" id="PTHR33908">
    <property type="entry name" value="MANNOSYLTRANSFERASE YKCB-RELATED"/>
    <property type="match status" value="1"/>
</dbReference>
<feature type="transmembrane region" description="Helical" evidence="8">
    <location>
        <begin position="181"/>
        <end position="205"/>
    </location>
</feature>
<name>A0A562ZP96_9BURK</name>
<evidence type="ECO:0000256" key="6">
    <source>
        <dbReference type="ARBA" id="ARBA00022989"/>
    </source>
</evidence>
<feature type="transmembrane region" description="Helical" evidence="8">
    <location>
        <begin position="102"/>
        <end position="120"/>
    </location>
</feature>
<reference evidence="10 11" key="1">
    <citation type="submission" date="2019-07" db="EMBL/GenBank/DDBJ databases">
        <title>Caenimonas sedimenti sp. nov., isolated from activated sludge.</title>
        <authorList>
            <person name="Xu J."/>
        </authorList>
    </citation>
    <scope>NUCLEOTIDE SEQUENCE [LARGE SCALE GENOMIC DNA]</scope>
    <source>
        <strain evidence="10 11">HX-9-20</strain>
    </source>
</reference>
<protein>
    <recommendedName>
        <fullName evidence="9">Glycosyltransferase RgtA/B/C/D-like domain-containing protein</fullName>
    </recommendedName>
</protein>
<dbReference type="Proteomes" id="UP000318199">
    <property type="component" value="Unassembled WGS sequence"/>
</dbReference>
<dbReference type="AlphaFoldDB" id="A0A562ZP96"/>
<dbReference type="GO" id="GO:0009103">
    <property type="term" value="P:lipopolysaccharide biosynthetic process"/>
    <property type="evidence" value="ECO:0007669"/>
    <property type="project" value="UniProtKB-ARBA"/>
</dbReference>
<keyword evidence="6 8" id="KW-1133">Transmembrane helix</keyword>
<keyword evidence="11" id="KW-1185">Reference proteome</keyword>
<dbReference type="GO" id="GO:0016763">
    <property type="term" value="F:pentosyltransferase activity"/>
    <property type="evidence" value="ECO:0007669"/>
    <property type="project" value="TreeGrafter"/>
</dbReference>
<evidence type="ECO:0000256" key="4">
    <source>
        <dbReference type="ARBA" id="ARBA00022679"/>
    </source>
</evidence>
<feature type="transmembrane region" description="Helical" evidence="8">
    <location>
        <begin position="320"/>
        <end position="341"/>
    </location>
</feature>
<evidence type="ECO:0000256" key="1">
    <source>
        <dbReference type="ARBA" id="ARBA00004651"/>
    </source>
</evidence>
<dbReference type="InterPro" id="IPR038731">
    <property type="entry name" value="RgtA/B/C-like"/>
</dbReference>
<proteinExistence type="predicted"/>
<dbReference type="GO" id="GO:0005886">
    <property type="term" value="C:plasma membrane"/>
    <property type="evidence" value="ECO:0007669"/>
    <property type="project" value="UniProtKB-SubCell"/>
</dbReference>
<keyword evidence="7 8" id="KW-0472">Membrane</keyword>
<evidence type="ECO:0000313" key="11">
    <source>
        <dbReference type="Proteomes" id="UP000318199"/>
    </source>
</evidence>
<feature type="transmembrane region" description="Helical" evidence="8">
    <location>
        <begin position="347"/>
        <end position="368"/>
    </location>
</feature>
<feature type="transmembrane region" description="Helical" evidence="8">
    <location>
        <begin position="125"/>
        <end position="144"/>
    </location>
</feature>